<evidence type="ECO:0000256" key="5">
    <source>
        <dbReference type="ARBA" id="ARBA00022960"/>
    </source>
</evidence>
<dbReference type="RefSeq" id="WP_349244782.1">
    <property type="nucleotide sequence ID" value="NZ_JASCXX010000010.1"/>
</dbReference>
<comment type="similarity">
    <text evidence="2">Belongs to the MreD family.</text>
</comment>
<comment type="subcellular location">
    <subcellularLocation>
        <location evidence="1">Cell membrane</location>
        <topology evidence="1">Multi-pass membrane protein</topology>
    </subcellularLocation>
</comment>
<evidence type="ECO:0000256" key="2">
    <source>
        <dbReference type="ARBA" id="ARBA00007776"/>
    </source>
</evidence>
<evidence type="ECO:0000256" key="3">
    <source>
        <dbReference type="ARBA" id="ARBA00022475"/>
    </source>
</evidence>
<dbReference type="GO" id="GO:0005886">
    <property type="term" value="C:plasma membrane"/>
    <property type="evidence" value="ECO:0007669"/>
    <property type="project" value="UniProtKB-SubCell"/>
</dbReference>
<feature type="transmembrane region" description="Helical" evidence="8">
    <location>
        <begin position="103"/>
        <end position="125"/>
    </location>
</feature>
<proteinExistence type="inferred from homology"/>
<keyword evidence="4 8" id="KW-0812">Transmembrane</keyword>
<keyword evidence="6 8" id="KW-1133">Transmembrane helix</keyword>
<feature type="transmembrane region" description="Helical" evidence="8">
    <location>
        <begin position="6"/>
        <end position="28"/>
    </location>
</feature>
<evidence type="ECO:0000256" key="6">
    <source>
        <dbReference type="ARBA" id="ARBA00022989"/>
    </source>
</evidence>
<evidence type="ECO:0000256" key="1">
    <source>
        <dbReference type="ARBA" id="ARBA00004651"/>
    </source>
</evidence>
<evidence type="ECO:0000256" key="7">
    <source>
        <dbReference type="ARBA" id="ARBA00023136"/>
    </source>
</evidence>
<dbReference type="AlphaFoldDB" id="A0AAW6U0B4"/>
<comment type="caution">
    <text evidence="9">The sequence shown here is derived from an EMBL/GenBank/DDBJ whole genome shotgun (WGS) entry which is preliminary data.</text>
</comment>
<accession>A0AAW6U0B4</accession>
<dbReference type="EMBL" id="JASCXX010000010">
    <property type="protein sequence ID" value="MDI6449374.1"/>
    <property type="molecule type" value="Genomic_DNA"/>
</dbReference>
<dbReference type="Proteomes" id="UP001431776">
    <property type="component" value="Unassembled WGS sequence"/>
</dbReference>
<keyword evidence="5" id="KW-0133">Cell shape</keyword>
<keyword evidence="7 8" id="KW-0472">Membrane</keyword>
<organism evidence="9 10">
    <name type="scientific">Anaerobaca lacustris</name>
    <dbReference type="NCBI Taxonomy" id="3044600"/>
    <lineage>
        <taxon>Bacteria</taxon>
        <taxon>Pseudomonadati</taxon>
        <taxon>Planctomycetota</taxon>
        <taxon>Phycisphaerae</taxon>
        <taxon>Sedimentisphaerales</taxon>
        <taxon>Anaerobacaceae</taxon>
        <taxon>Anaerobaca</taxon>
    </lineage>
</organism>
<protein>
    <submittedName>
        <fullName evidence="9">Rod shape-determining protein MreD</fullName>
    </submittedName>
</protein>
<sequence>MRWLRFAVLVVVAAILQTTFVDMIWVLDASIKPDLLLILLVFFAVRCDPTDAVITSFVLGFAADLASPTTGFMGPRILSFGVFGTLLNNLHNVIAIQRLPYQGAAIFVMGIVTAVASHLLSYLRAEPMAFSIARQCFLQPALSGVIGPFLFLPVNWWMHMNGARRRRRKH</sequence>
<evidence type="ECO:0000313" key="10">
    <source>
        <dbReference type="Proteomes" id="UP001431776"/>
    </source>
</evidence>
<evidence type="ECO:0000256" key="4">
    <source>
        <dbReference type="ARBA" id="ARBA00022692"/>
    </source>
</evidence>
<keyword evidence="3" id="KW-1003">Cell membrane</keyword>
<keyword evidence="10" id="KW-1185">Reference proteome</keyword>
<gene>
    <name evidence="9" type="primary">mreD</name>
    <name evidence="9" type="ORF">QJ522_10005</name>
</gene>
<name>A0AAW6U0B4_9BACT</name>
<dbReference type="Pfam" id="PF04093">
    <property type="entry name" value="MreD"/>
    <property type="match status" value="1"/>
</dbReference>
<reference evidence="9" key="1">
    <citation type="submission" date="2023-05" db="EMBL/GenBank/DDBJ databases">
        <title>Anaerotaeda fermentans gen. nov., sp. nov., a novel anaerobic planctomycete of the new family within the order Sedimentisphaerales isolated from Taman Peninsula, Russia.</title>
        <authorList>
            <person name="Khomyakova M.A."/>
            <person name="Merkel A.Y."/>
            <person name="Slobodkin A.I."/>
        </authorList>
    </citation>
    <scope>NUCLEOTIDE SEQUENCE</scope>
    <source>
        <strain evidence="9">M17dextr</strain>
    </source>
</reference>
<dbReference type="InterPro" id="IPR007227">
    <property type="entry name" value="Cell_shape_determining_MreD"/>
</dbReference>
<evidence type="ECO:0000313" key="9">
    <source>
        <dbReference type="EMBL" id="MDI6449374.1"/>
    </source>
</evidence>
<dbReference type="GO" id="GO:0008360">
    <property type="term" value="P:regulation of cell shape"/>
    <property type="evidence" value="ECO:0007669"/>
    <property type="project" value="UniProtKB-KW"/>
</dbReference>
<feature type="transmembrane region" description="Helical" evidence="8">
    <location>
        <begin position="73"/>
        <end position="91"/>
    </location>
</feature>
<evidence type="ECO:0000256" key="8">
    <source>
        <dbReference type="SAM" id="Phobius"/>
    </source>
</evidence>
<feature type="transmembrane region" description="Helical" evidence="8">
    <location>
        <begin position="137"/>
        <end position="158"/>
    </location>
</feature>